<dbReference type="PANTHER" id="PTHR11049">
    <property type="entry name" value="ACYL COENZYME A THIOESTER HYDROLASE"/>
    <property type="match status" value="1"/>
</dbReference>
<dbReference type="EMBL" id="FOGI01000003">
    <property type="protein sequence ID" value="SER42036.1"/>
    <property type="molecule type" value="Genomic_DNA"/>
</dbReference>
<dbReference type="Gene3D" id="3.10.129.10">
    <property type="entry name" value="Hotdog Thioesterase"/>
    <property type="match status" value="1"/>
</dbReference>
<dbReference type="SUPFAM" id="SSF54637">
    <property type="entry name" value="Thioesterase/thiol ester dehydrase-isomerase"/>
    <property type="match status" value="1"/>
</dbReference>
<dbReference type="GO" id="GO:0005829">
    <property type="term" value="C:cytosol"/>
    <property type="evidence" value="ECO:0007669"/>
    <property type="project" value="TreeGrafter"/>
</dbReference>
<evidence type="ECO:0000256" key="1">
    <source>
        <dbReference type="ARBA" id="ARBA00010458"/>
    </source>
</evidence>
<protein>
    <submittedName>
        <fullName evidence="6">Acyl-CoA hydrolase</fullName>
    </submittedName>
</protein>
<evidence type="ECO:0000256" key="3">
    <source>
        <dbReference type="PROSITE-ProRule" id="PRU01106"/>
    </source>
</evidence>
<feature type="region of interest" description="Disordered" evidence="4">
    <location>
        <begin position="1"/>
        <end position="26"/>
    </location>
</feature>
<dbReference type="InterPro" id="IPR033120">
    <property type="entry name" value="HOTDOG_ACOT"/>
</dbReference>
<organism evidence="6 7">
    <name type="scientific">Actinokineospora terrae</name>
    <dbReference type="NCBI Taxonomy" id="155974"/>
    <lineage>
        <taxon>Bacteria</taxon>
        <taxon>Bacillati</taxon>
        <taxon>Actinomycetota</taxon>
        <taxon>Actinomycetes</taxon>
        <taxon>Pseudonocardiales</taxon>
        <taxon>Pseudonocardiaceae</taxon>
        <taxon>Actinokineospora</taxon>
    </lineage>
</organism>
<dbReference type="InterPro" id="IPR040170">
    <property type="entry name" value="Cytosol_ACT"/>
</dbReference>
<reference evidence="7" key="1">
    <citation type="submission" date="2016-10" db="EMBL/GenBank/DDBJ databases">
        <authorList>
            <person name="Varghese N."/>
            <person name="Submissions S."/>
        </authorList>
    </citation>
    <scope>NUCLEOTIDE SEQUENCE [LARGE SCALE GENOMIC DNA]</scope>
    <source>
        <strain evidence="7">DSM 44260</strain>
    </source>
</reference>
<gene>
    <name evidence="6" type="ORF">SAMN04487818_103242</name>
</gene>
<dbReference type="RefSeq" id="WP_092775695.1">
    <property type="nucleotide sequence ID" value="NZ_FOGI01000003.1"/>
</dbReference>
<proteinExistence type="inferred from homology"/>
<dbReference type="GO" id="GO:0052816">
    <property type="term" value="F:long-chain fatty acyl-CoA hydrolase activity"/>
    <property type="evidence" value="ECO:0007669"/>
    <property type="project" value="TreeGrafter"/>
</dbReference>
<dbReference type="PANTHER" id="PTHR11049:SF16">
    <property type="entry name" value="PROTEIN VDLD"/>
    <property type="match status" value="1"/>
</dbReference>
<dbReference type="Proteomes" id="UP000199051">
    <property type="component" value="Unassembled WGS sequence"/>
</dbReference>
<evidence type="ECO:0000313" key="6">
    <source>
        <dbReference type="EMBL" id="SER42036.1"/>
    </source>
</evidence>
<sequence length="184" mass="19929">MTPVDTPTRAPLTDAQPLPTGRPMGHSRCELSRVIWPGDENMFGSGKGKLILELADEVGWAAAVRHSDGHAVTASVNDMTFFTPFWAGDIVTAVAHVESTGRTSMEVGVQVSARRWQGRDELEVIAEAHLVFVAVDADGAPRPVRPVHPETDAEYAKHRAAAIRREHRRALSAALAEVALPAQR</sequence>
<dbReference type="InterPro" id="IPR029069">
    <property type="entry name" value="HotDog_dom_sf"/>
</dbReference>
<dbReference type="STRING" id="155974.SAMN04487818_103242"/>
<evidence type="ECO:0000256" key="4">
    <source>
        <dbReference type="SAM" id="MobiDB-lite"/>
    </source>
</evidence>
<keyword evidence="7" id="KW-1185">Reference proteome</keyword>
<feature type="domain" description="HotDog ACOT-type" evidence="5">
    <location>
        <begin position="25"/>
        <end position="138"/>
    </location>
</feature>
<accession>A0A1H9P1C5</accession>
<dbReference type="CDD" id="cd03442">
    <property type="entry name" value="BFIT_BACH"/>
    <property type="match status" value="1"/>
</dbReference>
<name>A0A1H9P1C5_9PSEU</name>
<dbReference type="PROSITE" id="PS51770">
    <property type="entry name" value="HOTDOG_ACOT"/>
    <property type="match status" value="1"/>
</dbReference>
<dbReference type="GO" id="GO:0006637">
    <property type="term" value="P:acyl-CoA metabolic process"/>
    <property type="evidence" value="ECO:0007669"/>
    <property type="project" value="TreeGrafter"/>
</dbReference>
<keyword evidence="2 3" id="KW-0378">Hydrolase</keyword>
<dbReference type="Pfam" id="PF03061">
    <property type="entry name" value="4HBT"/>
    <property type="match status" value="1"/>
</dbReference>
<evidence type="ECO:0000259" key="5">
    <source>
        <dbReference type="PROSITE" id="PS51770"/>
    </source>
</evidence>
<evidence type="ECO:0000256" key="2">
    <source>
        <dbReference type="ARBA" id="ARBA00022801"/>
    </source>
</evidence>
<comment type="similarity">
    <text evidence="1">Belongs to the acyl coenzyme A hydrolase family.</text>
</comment>
<evidence type="ECO:0000313" key="7">
    <source>
        <dbReference type="Proteomes" id="UP000199051"/>
    </source>
</evidence>
<dbReference type="InterPro" id="IPR006683">
    <property type="entry name" value="Thioestr_dom"/>
</dbReference>
<dbReference type="AlphaFoldDB" id="A0A1H9P1C5"/>